<dbReference type="SUPFAM" id="SSF101307">
    <property type="entry name" value="YutG-like"/>
    <property type="match status" value="1"/>
</dbReference>
<feature type="non-terminal residue" evidence="3">
    <location>
        <position position="166"/>
    </location>
</feature>
<evidence type="ECO:0000259" key="2">
    <source>
        <dbReference type="Pfam" id="PF04608"/>
    </source>
</evidence>
<accession>X1I612</accession>
<feature type="transmembrane region" description="Helical" evidence="1">
    <location>
        <begin position="12"/>
        <end position="39"/>
    </location>
</feature>
<feature type="domain" description="YutG/PgpA" evidence="2">
    <location>
        <begin position="7"/>
        <end position="157"/>
    </location>
</feature>
<protein>
    <recommendedName>
        <fullName evidence="2">YutG/PgpA domain-containing protein</fullName>
    </recommendedName>
</protein>
<dbReference type="GO" id="GO:0006629">
    <property type="term" value="P:lipid metabolic process"/>
    <property type="evidence" value="ECO:0007669"/>
    <property type="project" value="InterPro"/>
</dbReference>
<keyword evidence="1" id="KW-0472">Membrane</keyword>
<dbReference type="EMBL" id="BARU01041661">
    <property type="protein sequence ID" value="GAH77142.1"/>
    <property type="molecule type" value="Genomic_DNA"/>
</dbReference>
<dbReference type="Pfam" id="PF04608">
    <property type="entry name" value="PgpA"/>
    <property type="match status" value="1"/>
</dbReference>
<keyword evidence="1" id="KW-0812">Transmembrane</keyword>
<comment type="caution">
    <text evidence="3">The sequence shown here is derived from an EMBL/GenBank/DDBJ whole genome shotgun (WGS) entry which is preliminary data.</text>
</comment>
<sequence length="166" mass="17764">MDRIKRLIATGLGTGYLPIAPGTWASAAVCAVFGLAAWASESNPYYVSGSMAVLAASACIACLALGRFAERLFGKKDPSRCTLDEWAGQAVAYLLLPLGGGQRDWLIVAAMGFVAFRLFDILKPPPARRLEKLPHGWGILTDDLVAAVYANAACQLLLRLWLLKGV</sequence>
<organism evidence="3">
    <name type="scientific">marine sediment metagenome</name>
    <dbReference type="NCBI Taxonomy" id="412755"/>
    <lineage>
        <taxon>unclassified sequences</taxon>
        <taxon>metagenomes</taxon>
        <taxon>ecological metagenomes</taxon>
    </lineage>
</organism>
<reference evidence="3" key="1">
    <citation type="journal article" date="2014" name="Front. Microbiol.">
        <title>High frequency of phylogenetically diverse reductive dehalogenase-homologous genes in deep subseafloor sedimentary metagenomes.</title>
        <authorList>
            <person name="Kawai M."/>
            <person name="Futagami T."/>
            <person name="Toyoda A."/>
            <person name="Takaki Y."/>
            <person name="Nishi S."/>
            <person name="Hori S."/>
            <person name="Arai W."/>
            <person name="Tsubouchi T."/>
            <person name="Morono Y."/>
            <person name="Uchiyama I."/>
            <person name="Ito T."/>
            <person name="Fujiyama A."/>
            <person name="Inagaki F."/>
            <person name="Takami H."/>
        </authorList>
    </citation>
    <scope>NUCLEOTIDE SEQUENCE</scope>
    <source>
        <strain evidence="3">Expedition CK06-06</strain>
    </source>
</reference>
<evidence type="ECO:0000256" key="1">
    <source>
        <dbReference type="SAM" id="Phobius"/>
    </source>
</evidence>
<dbReference type="PANTHER" id="PTHR36305:SF1">
    <property type="entry name" value="PHOSPHATIDYLGLYCEROPHOSPHATASE A"/>
    <property type="match status" value="1"/>
</dbReference>
<evidence type="ECO:0000313" key="3">
    <source>
        <dbReference type="EMBL" id="GAH77142.1"/>
    </source>
</evidence>
<feature type="transmembrane region" description="Helical" evidence="1">
    <location>
        <begin position="45"/>
        <end position="66"/>
    </location>
</feature>
<dbReference type="AlphaFoldDB" id="X1I612"/>
<gene>
    <name evidence="3" type="ORF">S03H2_64175</name>
</gene>
<dbReference type="InterPro" id="IPR036681">
    <property type="entry name" value="PgpA-like_sf"/>
</dbReference>
<dbReference type="GO" id="GO:0008962">
    <property type="term" value="F:phosphatidylglycerophosphatase activity"/>
    <property type="evidence" value="ECO:0007669"/>
    <property type="project" value="InterPro"/>
</dbReference>
<dbReference type="PANTHER" id="PTHR36305">
    <property type="entry name" value="PHOSPHATIDYLGLYCEROPHOSPHATASE A"/>
    <property type="match status" value="1"/>
</dbReference>
<dbReference type="PIRSF" id="PIRSF006162">
    <property type="entry name" value="PgpA"/>
    <property type="match status" value="1"/>
</dbReference>
<keyword evidence="1" id="KW-1133">Transmembrane helix</keyword>
<proteinExistence type="predicted"/>
<dbReference type="InterPro" id="IPR026037">
    <property type="entry name" value="PgpA"/>
</dbReference>
<dbReference type="InterPro" id="IPR007686">
    <property type="entry name" value="YutG/PgpA"/>
</dbReference>
<name>X1I612_9ZZZZ</name>
<dbReference type="CDD" id="cd06971">
    <property type="entry name" value="PgpA"/>
    <property type="match status" value="1"/>
</dbReference>